<evidence type="ECO:0000256" key="2">
    <source>
        <dbReference type="ARBA" id="ARBA00010982"/>
    </source>
</evidence>
<dbReference type="EMBL" id="JADKYB010000013">
    <property type="protein sequence ID" value="MBM9507595.1"/>
    <property type="molecule type" value="Genomic_DNA"/>
</dbReference>
<dbReference type="PROSITE" id="PS00099">
    <property type="entry name" value="THIOLASE_3"/>
    <property type="match status" value="1"/>
</dbReference>
<keyword evidence="4 6" id="KW-0012">Acyltransferase</keyword>
<dbReference type="InterPro" id="IPR002155">
    <property type="entry name" value="Thiolase"/>
</dbReference>
<dbReference type="PANTHER" id="PTHR43853">
    <property type="entry name" value="3-KETOACYL-COA THIOLASE, PEROXISOMAL"/>
    <property type="match status" value="1"/>
</dbReference>
<evidence type="ECO:0000256" key="1">
    <source>
        <dbReference type="ARBA" id="ARBA00005189"/>
    </source>
</evidence>
<dbReference type="Pfam" id="PF02803">
    <property type="entry name" value="Thiolase_C"/>
    <property type="match status" value="1"/>
</dbReference>
<dbReference type="PIRSF" id="PIRSF000429">
    <property type="entry name" value="Ac-CoA_Ac_transf"/>
    <property type="match status" value="1"/>
</dbReference>
<dbReference type="RefSeq" id="WP_205359449.1">
    <property type="nucleotide sequence ID" value="NZ_JADKYB010000013.1"/>
</dbReference>
<dbReference type="PROSITE" id="PS00098">
    <property type="entry name" value="THIOLASE_1"/>
    <property type="match status" value="1"/>
</dbReference>
<dbReference type="InterPro" id="IPR020610">
    <property type="entry name" value="Thiolase_AS"/>
</dbReference>
<dbReference type="NCBIfam" id="TIGR01930">
    <property type="entry name" value="AcCoA-C-Actrans"/>
    <property type="match status" value="1"/>
</dbReference>
<evidence type="ECO:0000259" key="8">
    <source>
        <dbReference type="Pfam" id="PF02803"/>
    </source>
</evidence>
<feature type="domain" description="Thiolase C-terminal" evidence="8">
    <location>
        <begin position="274"/>
        <end position="393"/>
    </location>
</feature>
<sequence>MRTVHFAAARRTPIGKLRGALSGVRPDDLAAGALGGMLADVPALDPARIDDVYWGAANQAGEDNRNVARMAVLLAGLPESVPGVTVNRLCASGMEAVTSAARAIAAGEADVVVAGGSESMSRAPFVLARPEEALPRGIETHDTRLGWRLTNPRMHDLHGVLSMGETAEEVADRYRVSRADQDAFALRSHRNATAARKNGLFDAEILPVTRPDGVVVDQDECIREDTTAERLAGLKPVFRAGGTVTAGNSSPMNDGAAALLLVSEDVLDELGLESLGRYAAGASAGVHPDVMGMGPVPATRRALARLGRDISSVEAAEFNEAFAAQALACVRELAIDPDLVNPDGGAIALGHPLGCSGARILTTLLHRMRRTGAHRGLATMCVGVGQGAAVLVDRD</sequence>
<comment type="caution">
    <text evidence="9">The sequence shown here is derived from an EMBL/GenBank/DDBJ whole genome shotgun (WGS) entry which is preliminary data.</text>
</comment>
<keyword evidence="3 6" id="KW-0808">Transferase</keyword>
<evidence type="ECO:0000259" key="7">
    <source>
        <dbReference type="Pfam" id="PF00108"/>
    </source>
</evidence>
<dbReference type="CDD" id="cd00751">
    <property type="entry name" value="thiolase"/>
    <property type="match status" value="1"/>
</dbReference>
<dbReference type="GO" id="GO:0003988">
    <property type="term" value="F:acetyl-CoA C-acyltransferase activity"/>
    <property type="evidence" value="ECO:0007669"/>
    <property type="project" value="UniProtKB-EC"/>
</dbReference>
<dbReference type="Pfam" id="PF00108">
    <property type="entry name" value="Thiolase_N"/>
    <property type="match status" value="1"/>
</dbReference>
<evidence type="ECO:0000256" key="5">
    <source>
        <dbReference type="ARBA" id="ARBA00024073"/>
    </source>
</evidence>
<proteinExistence type="inferred from homology"/>
<organism evidence="9 10">
    <name type="scientific">Actinacidiphila acididurans</name>
    <dbReference type="NCBI Taxonomy" id="2784346"/>
    <lineage>
        <taxon>Bacteria</taxon>
        <taxon>Bacillati</taxon>
        <taxon>Actinomycetota</taxon>
        <taxon>Actinomycetes</taxon>
        <taxon>Kitasatosporales</taxon>
        <taxon>Streptomycetaceae</taxon>
        <taxon>Actinacidiphila</taxon>
    </lineage>
</organism>
<dbReference type="SUPFAM" id="SSF53901">
    <property type="entry name" value="Thiolase-like"/>
    <property type="match status" value="2"/>
</dbReference>
<accession>A0ABS2TW85</accession>
<dbReference type="InterPro" id="IPR020615">
    <property type="entry name" value="Thiolase_acyl_enz_int_AS"/>
</dbReference>
<reference evidence="9 10" key="1">
    <citation type="submission" date="2021-01" db="EMBL/GenBank/DDBJ databases">
        <title>Streptomyces acididurans sp. nov., isolated from a peat swamp forest soil.</title>
        <authorList>
            <person name="Chantavorakit T."/>
            <person name="Duangmal K."/>
        </authorList>
    </citation>
    <scope>NUCLEOTIDE SEQUENCE [LARGE SCALE GENOMIC DNA]</scope>
    <source>
        <strain evidence="9 10">KK5PA1</strain>
    </source>
</reference>
<dbReference type="Gene3D" id="3.40.47.10">
    <property type="match status" value="1"/>
</dbReference>
<protein>
    <recommendedName>
        <fullName evidence="5">acetyl-CoA C-acyltransferase</fullName>
        <ecNumber evidence="5">2.3.1.16</ecNumber>
    </recommendedName>
</protein>
<dbReference type="PROSITE" id="PS00737">
    <property type="entry name" value="THIOLASE_2"/>
    <property type="match status" value="1"/>
</dbReference>
<evidence type="ECO:0000256" key="4">
    <source>
        <dbReference type="ARBA" id="ARBA00023315"/>
    </source>
</evidence>
<evidence type="ECO:0000313" key="10">
    <source>
        <dbReference type="Proteomes" id="UP000749040"/>
    </source>
</evidence>
<name>A0ABS2TW85_9ACTN</name>
<evidence type="ECO:0000256" key="3">
    <source>
        <dbReference type="ARBA" id="ARBA00022679"/>
    </source>
</evidence>
<dbReference type="PANTHER" id="PTHR43853:SF2">
    <property type="entry name" value="3-OXOADIPYL-COA_3-OXO-5,6-DEHYDROSUBERYL-COA THIOLASE"/>
    <property type="match status" value="1"/>
</dbReference>
<dbReference type="InterPro" id="IPR020613">
    <property type="entry name" value="Thiolase_CS"/>
</dbReference>
<dbReference type="InterPro" id="IPR020617">
    <property type="entry name" value="Thiolase_C"/>
</dbReference>
<dbReference type="EC" id="2.3.1.16" evidence="5"/>
<feature type="domain" description="Thiolase N-terminal" evidence="7">
    <location>
        <begin position="7"/>
        <end position="265"/>
    </location>
</feature>
<evidence type="ECO:0000256" key="6">
    <source>
        <dbReference type="RuleBase" id="RU003557"/>
    </source>
</evidence>
<evidence type="ECO:0000313" key="9">
    <source>
        <dbReference type="EMBL" id="MBM9507595.1"/>
    </source>
</evidence>
<dbReference type="InterPro" id="IPR050215">
    <property type="entry name" value="Thiolase-like_sf_Thiolase"/>
</dbReference>
<comment type="similarity">
    <text evidence="2 6">Belongs to the thiolase-like superfamily. Thiolase family.</text>
</comment>
<keyword evidence="10" id="KW-1185">Reference proteome</keyword>
<dbReference type="InterPro" id="IPR020616">
    <property type="entry name" value="Thiolase_N"/>
</dbReference>
<gene>
    <name evidence="9" type="ORF">ITX44_24240</name>
</gene>
<dbReference type="Proteomes" id="UP000749040">
    <property type="component" value="Unassembled WGS sequence"/>
</dbReference>
<dbReference type="InterPro" id="IPR016039">
    <property type="entry name" value="Thiolase-like"/>
</dbReference>
<comment type="pathway">
    <text evidence="1">Lipid metabolism.</text>
</comment>